<sequence>MEGEISKTPYNTIYAPLKNKNKEVVCCEHGKTCGKGKDENQYVNLCQSPPKESTVASKLVEKLNKLADKSEIISLKSIMEKEKSTKKGKNERKKKAVIDDSQSYVMLGPASGEQNSQASPAQPPSASEISIIDRSDSRRKSGEASSAYIGVLTLAEAENRLTNRGEFALYHLSHPAGRLDTLYESLPLMLIYRTTTKKNRHYSIRVSSENQYFVDCGYPNVRKHYSLNQLIMYYKISATCEINPDDTSADSFSWWLE</sequence>
<dbReference type="EMBL" id="WUAV01000001">
    <property type="protein sequence ID" value="KAF1769227.1"/>
    <property type="molecule type" value="Genomic_DNA"/>
</dbReference>
<reference evidence="2 3" key="1">
    <citation type="submission" date="2019-12" db="EMBL/GenBank/DDBJ databases">
        <title>Chromosome-level assembly of the Caenorhabditis remanei genome.</title>
        <authorList>
            <person name="Teterina A.A."/>
            <person name="Willis J.H."/>
            <person name="Phillips P.C."/>
        </authorList>
    </citation>
    <scope>NUCLEOTIDE SEQUENCE [LARGE SCALE GENOMIC DNA]</scope>
    <source>
        <strain evidence="2 3">PX506</strain>
        <tissue evidence="2">Whole organism</tissue>
    </source>
</reference>
<dbReference type="AlphaFoldDB" id="A0A6A5HSB6"/>
<comment type="caution">
    <text evidence="2">The sequence shown here is derived from an EMBL/GenBank/DDBJ whole genome shotgun (WGS) entry which is preliminary data.</text>
</comment>
<dbReference type="CTD" id="9801739"/>
<evidence type="ECO:0000256" key="1">
    <source>
        <dbReference type="SAM" id="MobiDB-lite"/>
    </source>
</evidence>
<accession>A0A6A5HSB6</accession>
<dbReference type="RefSeq" id="XP_053591462.1">
    <property type="nucleotide sequence ID" value="XM_053722817.1"/>
</dbReference>
<evidence type="ECO:0000313" key="2">
    <source>
        <dbReference type="EMBL" id="KAF1769227.1"/>
    </source>
</evidence>
<feature type="region of interest" description="Disordered" evidence="1">
    <location>
        <begin position="106"/>
        <end position="138"/>
    </location>
</feature>
<dbReference type="SUPFAM" id="SSF55550">
    <property type="entry name" value="SH2 domain"/>
    <property type="match status" value="1"/>
</dbReference>
<dbReference type="PANTHER" id="PTHR31128">
    <property type="entry name" value="PROTEIN CBR-CLEC-135-RELATED"/>
    <property type="match status" value="1"/>
</dbReference>
<name>A0A6A5HSB6_CAERE</name>
<feature type="compositionally biased region" description="Low complexity" evidence="1">
    <location>
        <begin position="113"/>
        <end position="130"/>
    </location>
</feature>
<dbReference type="PANTHER" id="PTHR31128:SF3">
    <property type="entry name" value="SH2 DOMAIN-CONTAINING PROTEIN"/>
    <property type="match status" value="1"/>
</dbReference>
<dbReference type="Proteomes" id="UP000483820">
    <property type="component" value="Chromosome I"/>
</dbReference>
<gene>
    <name evidence="2" type="ORF">GCK72_001041</name>
</gene>
<protein>
    <recommendedName>
        <fullName evidence="4">SH2 domain-containing protein</fullName>
    </recommendedName>
</protein>
<evidence type="ECO:0008006" key="4">
    <source>
        <dbReference type="Google" id="ProtNLM"/>
    </source>
</evidence>
<organism evidence="2 3">
    <name type="scientific">Caenorhabditis remanei</name>
    <name type="common">Caenorhabditis vulgaris</name>
    <dbReference type="NCBI Taxonomy" id="31234"/>
    <lineage>
        <taxon>Eukaryota</taxon>
        <taxon>Metazoa</taxon>
        <taxon>Ecdysozoa</taxon>
        <taxon>Nematoda</taxon>
        <taxon>Chromadorea</taxon>
        <taxon>Rhabditida</taxon>
        <taxon>Rhabditina</taxon>
        <taxon>Rhabditomorpha</taxon>
        <taxon>Rhabditoidea</taxon>
        <taxon>Rhabditidae</taxon>
        <taxon>Peloderinae</taxon>
        <taxon>Caenorhabditis</taxon>
    </lineage>
</organism>
<dbReference type="KEGG" id="crq:GCK72_001041"/>
<dbReference type="GeneID" id="9801739"/>
<dbReference type="InterPro" id="IPR036860">
    <property type="entry name" value="SH2_dom_sf"/>
</dbReference>
<dbReference type="Gene3D" id="3.30.505.10">
    <property type="entry name" value="SH2 domain"/>
    <property type="match status" value="1"/>
</dbReference>
<evidence type="ECO:0000313" key="3">
    <source>
        <dbReference type="Proteomes" id="UP000483820"/>
    </source>
</evidence>
<proteinExistence type="predicted"/>